<keyword evidence="3" id="KW-1185">Reference proteome</keyword>
<organism evidence="2 3">
    <name type="scientific">Favolaschia claudopus</name>
    <dbReference type="NCBI Taxonomy" id="2862362"/>
    <lineage>
        <taxon>Eukaryota</taxon>
        <taxon>Fungi</taxon>
        <taxon>Dikarya</taxon>
        <taxon>Basidiomycota</taxon>
        <taxon>Agaricomycotina</taxon>
        <taxon>Agaricomycetes</taxon>
        <taxon>Agaricomycetidae</taxon>
        <taxon>Agaricales</taxon>
        <taxon>Marasmiineae</taxon>
        <taxon>Mycenaceae</taxon>
        <taxon>Favolaschia</taxon>
    </lineage>
</organism>
<sequence length="314" mass="35685">MAYCLKCSNSTTLPTFPEELLLEVTNQLQLVDLLSICETDRHIRKIHLKTLQSITFDDLEQIVDCCKMFLLCPEVVKSVKELQIVGGPYTRLKQWQQTLADGIRKLANLQSLNIVDSQELFSFISNDAYFPHLTTCALPCGPGVDSFLKRHSTTISHLRVLPALDGPGWECCEDYDTDWHMPEGCHAQRLHMPNLKIFAGPLVVAYSVIPYSKVHTATIYWGESRTISFRDALAAFAQSTVPIVELRNIMWSMNTDLLVAVAEEIPQLKRLLFRKLSSAANDDDFLENMYRVRELPSLEFVGFDTKRLAAWSEL</sequence>
<feature type="domain" description="F-box" evidence="1">
    <location>
        <begin position="10"/>
        <end position="59"/>
    </location>
</feature>
<dbReference type="AlphaFoldDB" id="A0AAW0DIM1"/>
<reference evidence="2 3" key="1">
    <citation type="journal article" date="2024" name="J Genomics">
        <title>Draft genome sequencing and assembly of Favolaschia claudopus CIRM-BRFM 2984 isolated from oak limbs.</title>
        <authorList>
            <person name="Navarro D."/>
            <person name="Drula E."/>
            <person name="Chaduli D."/>
            <person name="Cazenave R."/>
            <person name="Ahrendt S."/>
            <person name="Wang J."/>
            <person name="Lipzen A."/>
            <person name="Daum C."/>
            <person name="Barry K."/>
            <person name="Grigoriev I.V."/>
            <person name="Favel A."/>
            <person name="Rosso M.N."/>
            <person name="Martin F."/>
        </authorList>
    </citation>
    <scope>NUCLEOTIDE SEQUENCE [LARGE SCALE GENOMIC DNA]</scope>
    <source>
        <strain evidence="2 3">CIRM-BRFM 2984</strain>
    </source>
</reference>
<accession>A0AAW0DIM1</accession>
<gene>
    <name evidence="2" type="ORF">R3P38DRAFT_2860640</name>
</gene>
<dbReference type="EMBL" id="JAWWNJ010000007">
    <property type="protein sequence ID" value="KAK7052495.1"/>
    <property type="molecule type" value="Genomic_DNA"/>
</dbReference>
<dbReference type="Proteomes" id="UP001362999">
    <property type="component" value="Unassembled WGS sequence"/>
</dbReference>
<protein>
    <recommendedName>
        <fullName evidence="1">F-box domain-containing protein</fullName>
    </recommendedName>
</protein>
<proteinExistence type="predicted"/>
<comment type="caution">
    <text evidence="2">The sequence shown here is derived from an EMBL/GenBank/DDBJ whole genome shotgun (WGS) entry which is preliminary data.</text>
</comment>
<evidence type="ECO:0000313" key="2">
    <source>
        <dbReference type="EMBL" id="KAK7052495.1"/>
    </source>
</evidence>
<evidence type="ECO:0000313" key="3">
    <source>
        <dbReference type="Proteomes" id="UP001362999"/>
    </source>
</evidence>
<name>A0AAW0DIM1_9AGAR</name>
<dbReference type="PROSITE" id="PS50181">
    <property type="entry name" value="FBOX"/>
    <property type="match status" value="1"/>
</dbReference>
<evidence type="ECO:0000259" key="1">
    <source>
        <dbReference type="PROSITE" id="PS50181"/>
    </source>
</evidence>
<dbReference type="InterPro" id="IPR001810">
    <property type="entry name" value="F-box_dom"/>
</dbReference>